<evidence type="ECO:0000313" key="1">
    <source>
        <dbReference type="EMBL" id="SEM51791.1"/>
    </source>
</evidence>
<sequence length="149" mass="16607">MFKFVRKRRERQRLIASLQEEAKRTRAHLASQALFAMEHLRQPAQAIWADRYSHGYIYGAYAQLIGESLTDDRLADEMIGSGFATFAANAFAIREEDARDALAMILARPNATPTRHAIADGRADGKQIQQGLPATLWLAHLAERAAATT</sequence>
<dbReference type="RefSeq" id="WP_093663845.1">
    <property type="nucleotide sequence ID" value="NZ_FOCF01000001.1"/>
</dbReference>
<dbReference type="Proteomes" id="UP000199206">
    <property type="component" value="Unassembled WGS sequence"/>
</dbReference>
<gene>
    <name evidence="1" type="ORF">SAMN05192583_0485</name>
</gene>
<dbReference type="STRING" id="1166340.SAMN05192583_0485"/>
<dbReference type="EMBL" id="FOCF01000001">
    <property type="protein sequence ID" value="SEM51791.1"/>
    <property type="molecule type" value="Genomic_DNA"/>
</dbReference>
<accession>A0A1H7Z0T9</accession>
<evidence type="ECO:0000313" key="2">
    <source>
        <dbReference type="Proteomes" id="UP000199206"/>
    </source>
</evidence>
<dbReference type="OrthoDB" id="9859275at2"/>
<proteinExistence type="predicted"/>
<protein>
    <submittedName>
        <fullName evidence="1">Uncharacterized protein</fullName>
    </submittedName>
</protein>
<organism evidence="1 2">
    <name type="scientific">Sphingomonas gellani</name>
    <dbReference type="NCBI Taxonomy" id="1166340"/>
    <lineage>
        <taxon>Bacteria</taxon>
        <taxon>Pseudomonadati</taxon>
        <taxon>Pseudomonadota</taxon>
        <taxon>Alphaproteobacteria</taxon>
        <taxon>Sphingomonadales</taxon>
        <taxon>Sphingomonadaceae</taxon>
        <taxon>Sphingomonas</taxon>
    </lineage>
</organism>
<dbReference type="AlphaFoldDB" id="A0A1H7Z0T9"/>
<name>A0A1H7Z0T9_9SPHN</name>
<reference evidence="2" key="1">
    <citation type="submission" date="2016-10" db="EMBL/GenBank/DDBJ databases">
        <authorList>
            <person name="Varghese N."/>
            <person name="Submissions S."/>
        </authorList>
    </citation>
    <scope>NUCLEOTIDE SEQUENCE [LARGE SCALE GENOMIC DNA]</scope>
    <source>
        <strain evidence="2">S6-262</strain>
    </source>
</reference>
<keyword evidence="2" id="KW-1185">Reference proteome</keyword>